<dbReference type="Pfam" id="PF00113">
    <property type="entry name" value="Enolase_C"/>
    <property type="match status" value="1"/>
</dbReference>
<feature type="domain" description="Enolase N-terminal" evidence="13">
    <location>
        <begin position="4"/>
        <end position="135"/>
    </location>
</feature>
<dbReference type="PRINTS" id="PR00148">
    <property type="entry name" value="ENOLASE"/>
</dbReference>
<keyword evidence="8" id="KW-0456">Lyase</keyword>
<comment type="pathway">
    <text evidence="2">Carbohydrate degradation; glycolysis; pyruvate from D-glyceraldehyde 3-phosphate: step 4/5.</text>
</comment>
<keyword evidence="7" id="KW-0324">Glycolysis</keyword>
<dbReference type="GO" id="GO:0006096">
    <property type="term" value="P:glycolytic process"/>
    <property type="evidence" value="ECO:0007669"/>
    <property type="project" value="UniProtKB-UniPathway"/>
</dbReference>
<evidence type="ECO:0000313" key="14">
    <source>
        <dbReference type="EMBL" id="CBY31894.1"/>
    </source>
</evidence>
<evidence type="ECO:0000256" key="10">
    <source>
        <dbReference type="ARBA" id="ARBA00032132"/>
    </source>
</evidence>
<dbReference type="InterPro" id="IPR036849">
    <property type="entry name" value="Enolase-like_C_sf"/>
</dbReference>
<dbReference type="SMART" id="SM01193">
    <property type="entry name" value="Enolase_N"/>
    <property type="match status" value="1"/>
</dbReference>
<dbReference type="EMBL" id="FN654321">
    <property type="protein sequence ID" value="CBY31894.1"/>
    <property type="molecule type" value="Genomic_DNA"/>
</dbReference>
<dbReference type="UniPathway" id="UPA00109">
    <property type="reaction ID" value="UER00187"/>
</dbReference>
<evidence type="ECO:0000256" key="2">
    <source>
        <dbReference type="ARBA" id="ARBA00005031"/>
    </source>
</evidence>
<dbReference type="InterPro" id="IPR020811">
    <property type="entry name" value="Enolase_N"/>
</dbReference>
<feature type="compositionally biased region" description="Polar residues" evidence="11">
    <location>
        <begin position="869"/>
        <end position="886"/>
    </location>
</feature>
<feature type="domain" description="Enolase C-terminal TIM barrel" evidence="12">
    <location>
        <begin position="145"/>
        <end position="293"/>
    </location>
</feature>
<dbReference type="PANTHER" id="PTHR11902">
    <property type="entry name" value="ENOLASE"/>
    <property type="match status" value="1"/>
</dbReference>
<dbReference type="InterPro" id="IPR000941">
    <property type="entry name" value="Enolase"/>
</dbReference>
<evidence type="ECO:0000256" key="4">
    <source>
        <dbReference type="ARBA" id="ARBA00012058"/>
    </source>
</evidence>
<comment type="similarity">
    <text evidence="3">Belongs to the enolase family.</text>
</comment>
<dbReference type="GO" id="GO:0000015">
    <property type="term" value="C:phosphopyruvate hydratase complex"/>
    <property type="evidence" value="ECO:0007669"/>
    <property type="project" value="InterPro"/>
</dbReference>
<feature type="compositionally biased region" description="Basic residues" evidence="11">
    <location>
        <begin position="403"/>
        <end position="413"/>
    </location>
</feature>
<sequence length="898" mass="100217">MVLVNAIKARQIFDSRGNPTVEVDLTTNMGVFRAAVPSGASTGIYEALEMRDKVKSEYHGKGVSKAIANVNGPIAAALVGKDLDLADQAAMDKILLDLDGTENKEKLGANAILGVSLAVAKAAAAHTKVPLYRHIAKLAGNNSEKLTLPIPVFNVINGGSHAGNKLAMQEFMLFPHGATSFTEAMRMGSETYHHLKALTKKKFGQDATNVGDEGGFAPNILINSDALDLIVASIEAAGYTGKIEHREQMHKGENITFVSAWEKKEASQSRRKRTSHHSTDKNSHSAAKSSPSPQKSPQVPVQKLVPPPTTTSATTQLPSHSHSSHNQKQQQSLRVSSSSQLPSPMQMSPPPVAVHRPLGAVQQHQLHRQNSAPAQIQLKQEVKQEPSDPSHQIHLLPSTSSQMHHHQQSHHHQNPQQQQQSSHLHASNMDTGSIQIMPGSGSMNFSPLQRSQSVSLKSPVLKQEIKQEPFQQHQQCLPPQSPQSRPNHNQIRNQRHNQPGTSRQAESSLMEVTQVDSSCLNSVRADPAFNFTINAEHSLNLDIDTSFGDFDIALPQFDQHTSISLRNDQRQHAHHQQQSLMARHLPKAEDGQSQQQIPQILHSPQVQPAQLNMHMMNAHHVQHPVNQNNVNVNAHMMQVDQVNPQAHQAPQQQHRPIQVSLQRQLSHDPNNVKQQKPMSHPLQQQMVAKNIQDILVKTEDDQEQRDAEKQRKKERMPKLKCERGEVYVWNARQFYQKIICPMCDDRGGGCKELTVPHFRKHLEQVHTIDEIESVEVCRMCHRESVVSRLDVFRGLVASKDENDRIAHFKKVHPGKAIPPNEPFISIFSKQRKSPNDDWGLDGAERDPSKVYKYSTKRKKEDSSNKDPTKTQQLPFIPTPQQQQQAHSVVLPSPSFTNH</sequence>
<reference evidence="14" key="1">
    <citation type="journal article" date="2010" name="Science">
        <title>Plasticity of animal genome architecture unmasked by rapid evolution of a pelagic tunicate.</title>
        <authorList>
            <person name="Denoeud F."/>
            <person name="Henriet S."/>
            <person name="Mungpakdee S."/>
            <person name="Aury J.M."/>
            <person name="Da Silva C."/>
            <person name="Brinkmann H."/>
            <person name="Mikhaleva J."/>
            <person name="Olsen L.C."/>
            <person name="Jubin C."/>
            <person name="Canestro C."/>
            <person name="Bouquet J.M."/>
            <person name="Danks G."/>
            <person name="Poulain J."/>
            <person name="Campsteijn C."/>
            <person name="Adamski M."/>
            <person name="Cross I."/>
            <person name="Yadetie F."/>
            <person name="Muffato M."/>
            <person name="Louis A."/>
            <person name="Butcher S."/>
            <person name="Tsagkogeorga G."/>
            <person name="Konrad A."/>
            <person name="Singh S."/>
            <person name="Jensen M.F."/>
            <person name="Cong E.H."/>
            <person name="Eikeseth-Otteraa H."/>
            <person name="Noel B."/>
            <person name="Anthouard V."/>
            <person name="Porcel B.M."/>
            <person name="Kachouri-Lafond R."/>
            <person name="Nishino A."/>
            <person name="Ugolini M."/>
            <person name="Chourrout P."/>
            <person name="Nishida H."/>
            <person name="Aasland R."/>
            <person name="Huzurbazar S."/>
            <person name="Westhof E."/>
            <person name="Delsuc F."/>
            <person name="Lehrach H."/>
            <person name="Reinhardt R."/>
            <person name="Weissenbach J."/>
            <person name="Roy S.W."/>
            <person name="Artiguenave F."/>
            <person name="Postlethwait J.H."/>
            <person name="Manak J.R."/>
            <person name="Thompson E.M."/>
            <person name="Jaillon O."/>
            <person name="Du Pasquier L."/>
            <person name="Boudinot P."/>
            <person name="Liberles D.A."/>
            <person name="Volff J.N."/>
            <person name="Philippe H."/>
            <person name="Lenhard B."/>
            <person name="Roest Crollius H."/>
            <person name="Wincker P."/>
            <person name="Chourrout D."/>
        </authorList>
    </citation>
    <scope>NUCLEOTIDE SEQUENCE [LARGE SCALE GENOMIC DNA]</scope>
</reference>
<dbReference type="GO" id="GO:0004634">
    <property type="term" value="F:phosphopyruvate hydratase activity"/>
    <property type="evidence" value="ECO:0007669"/>
    <property type="project" value="UniProtKB-EC"/>
</dbReference>
<feature type="region of interest" description="Disordered" evidence="11">
    <location>
        <begin position="834"/>
        <end position="898"/>
    </location>
</feature>
<feature type="compositionally biased region" description="Low complexity" evidence="11">
    <location>
        <begin position="288"/>
        <end position="304"/>
    </location>
</feature>
<dbReference type="Gene3D" id="3.20.20.120">
    <property type="entry name" value="Enolase-like C-terminal domain"/>
    <property type="match status" value="1"/>
</dbReference>
<protein>
    <recommendedName>
        <fullName evidence="5">Enolase</fullName>
        <ecNumber evidence="4">4.2.1.11</ecNumber>
    </recommendedName>
    <alternativeName>
        <fullName evidence="9">2-phospho-D-glycerate hydro-lyase</fullName>
    </alternativeName>
    <alternativeName>
        <fullName evidence="10">2-phosphoglycerate dehydratase</fullName>
    </alternativeName>
</protein>
<dbReference type="Proteomes" id="UP000011014">
    <property type="component" value="Unassembled WGS sequence"/>
</dbReference>
<evidence type="ECO:0000256" key="11">
    <source>
        <dbReference type="SAM" id="MobiDB-lite"/>
    </source>
</evidence>
<proteinExistence type="inferred from homology"/>
<feature type="compositionally biased region" description="Polar residues" evidence="11">
    <location>
        <begin position="500"/>
        <end position="510"/>
    </location>
</feature>
<feature type="compositionally biased region" description="Polar residues" evidence="11">
    <location>
        <begin position="469"/>
        <end position="484"/>
    </location>
</feature>
<feature type="region of interest" description="Disordered" evidence="11">
    <location>
        <begin position="379"/>
        <end position="510"/>
    </location>
</feature>
<dbReference type="PANTHER" id="PTHR11902:SF1">
    <property type="entry name" value="ENOLASE"/>
    <property type="match status" value="1"/>
</dbReference>
<dbReference type="EC" id="4.2.1.11" evidence="4"/>
<keyword evidence="6" id="KW-0460">Magnesium</keyword>
<gene>
    <name evidence="14" type="ORF">GSOID_T00029113001</name>
</gene>
<dbReference type="InterPro" id="IPR020810">
    <property type="entry name" value="Enolase_C"/>
</dbReference>
<evidence type="ECO:0000256" key="7">
    <source>
        <dbReference type="ARBA" id="ARBA00023152"/>
    </source>
</evidence>
<dbReference type="SMART" id="SM01192">
    <property type="entry name" value="Enolase_C"/>
    <property type="match status" value="1"/>
</dbReference>
<feature type="compositionally biased region" description="Low complexity" evidence="11">
    <location>
        <begin position="414"/>
        <end position="427"/>
    </location>
</feature>
<evidence type="ECO:0000259" key="13">
    <source>
        <dbReference type="SMART" id="SM01193"/>
    </source>
</evidence>
<dbReference type="InterPro" id="IPR029017">
    <property type="entry name" value="Enolase-like_N"/>
</dbReference>
<evidence type="ECO:0000256" key="6">
    <source>
        <dbReference type="ARBA" id="ARBA00022842"/>
    </source>
</evidence>
<dbReference type="FunFam" id="3.30.390.10:FF:000001">
    <property type="entry name" value="Enolase"/>
    <property type="match status" value="1"/>
</dbReference>
<name>E4Y8E4_OIKDI</name>
<evidence type="ECO:0000256" key="9">
    <source>
        <dbReference type="ARBA" id="ARBA00031125"/>
    </source>
</evidence>
<dbReference type="SUPFAM" id="SSF54826">
    <property type="entry name" value="Enolase N-terminal domain-like"/>
    <property type="match status" value="1"/>
</dbReference>
<dbReference type="GO" id="GO:0000287">
    <property type="term" value="F:magnesium ion binding"/>
    <property type="evidence" value="ECO:0007669"/>
    <property type="project" value="InterPro"/>
</dbReference>
<feature type="compositionally biased region" description="Polar residues" evidence="11">
    <location>
        <begin position="441"/>
        <end position="456"/>
    </location>
</feature>
<feature type="compositionally biased region" description="Basic and acidic residues" evidence="11">
    <location>
        <begin position="858"/>
        <end position="868"/>
    </location>
</feature>
<evidence type="ECO:0000256" key="5">
    <source>
        <dbReference type="ARBA" id="ARBA00017068"/>
    </source>
</evidence>
<evidence type="ECO:0000256" key="3">
    <source>
        <dbReference type="ARBA" id="ARBA00009604"/>
    </source>
</evidence>
<feature type="compositionally biased region" description="Low complexity" evidence="11">
    <location>
        <begin position="319"/>
        <end position="346"/>
    </location>
</feature>
<dbReference type="SUPFAM" id="SSF51604">
    <property type="entry name" value="Enolase C-terminal domain-like"/>
    <property type="match status" value="1"/>
</dbReference>
<dbReference type="Pfam" id="PF03952">
    <property type="entry name" value="Enolase_N"/>
    <property type="match status" value="1"/>
</dbReference>
<feature type="region of interest" description="Disordered" evidence="11">
    <location>
        <begin position="262"/>
        <end position="354"/>
    </location>
</feature>
<organism evidence="14">
    <name type="scientific">Oikopleura dioica</name>
    <name type="common">Tunicate</name>
    <dbReference type="NCBI Taxonomy" id="34765"/>
    <lineage>
        <taxon>Eukaryota</taxon>
        <taxon>Metazoa</taxon>
        <taxon>Chordata</taxon>
        <taxon>Tunicata</taxon>
        <taxon>Appendicularia</taxon>
        <taxon>Copelata</taxon>
        <taxon>Oikopleuridae</taxon>
        <taxon>Oikopleura</taxon>
    </lineage>
</organism>
<accession>E4Y8E4</accession>
<feature type="compositionally biased region" description="Low complexity" evidence="11">
    <location>
        <begin position="485"/>
        <end position="499"/>
    </location>
</feature>
<evidence type="ECO:0000256" key="8">
    <source>
        <dbReference type="ARBA" id="ARBA00023239"/>
    </source>
</evidence>
<comment type="cofactor">
    <cofactor evidence="1">
        <name>Mg(2+)</name>
        <dbReference type="ChEBI" id="CHEBI:18420"/>
    </cofactor>
</comment>
<dbReference type="Gene3D" id="3.30.390.10">
    <property type="entry name" value="Enolase-like, N-terminal domain"/>
    <property type="match status" value="1"/>
</dbReference>
<dbReference type="AlphaFoldDB" id="E4Y8E4"/>
<evidence type="ECO:0000259" key="12">
    <source>
        <dbReference type="SMART" id="SM01192"/>
    </source>
</evidence>
<evidence type="ECO:0000256" key="1">
    <source>
        <dbReference type="ARBA" id="ARBA00001946"/>
    </source>
</evidence>